<feature type="DNA-binding region" description="OmpR/PhoB-type" evidence="7">
    <location>
        <begin position="126"/>
        <end position="226"/>
    </location>
</feature>
<accession>A0ABT1RN91</accession>
<keyword evidence="11" id="KW-1185">Reference proteome</keyword>
<evidence type="ECO:0000259" key="8">
    <source>
        <dbReference type="PROSITE" id="PS50110"/>
    </source>
</evidence>
<sequence>MAKILLLEDDKVLSKGIQITLEKSGHTVIPAFTFFDGAAACATQTFDLFLLDIGLPDGNGMDFCRKLRTSSDNPILFLTANDTEADMLEGFSAGCDDYIAKPFSIKVLRHKIEAMLRRSSAENVPSNRFCYKDLIIDFDRMNVQKNGRDCRLTATEYRLLEYMAKNRGKVLTRSMLLSRLWDMDGNFIDENTLSVHVGRLRRKLETDPKNPQYIITVFGIGYTFGE</sequence>
<dbReference type="SMART" id="SM00862">
    <property type="entry name" value="Trans_reg_C"/>
    <property type="match status" value="1"/>
</dbReference>
<dbReference type="InterPro" id="IPR039420">
    <property type="entry name" value="WalR-like"/>
</dbReference>
<dbReference type="SUPFAM" id="SSF52172">
    <property type="entry name" value="CheY-like"/>
    <property type="match status" value="1"/>
</dbReference>
<keyword evidence="4" id="KW-0804">Transcription</keyword>
<gene>
    <name evidence="10" type="ORF">NE619_07840</name>
</gene>
<proteinExistence type="predicted"/>
<reference evidence="10 11" key="1">
    <citation type="submission" date="2022-06" db="EMBL/GenBank/DDBJ databases">
        <title>Isolation of gut microbiota from human fecal samples.</title>
        <authorList>
            <person name="Pamer E.G."/>
            <person name="Barat B."/>
            <person name="Waligurski E."/>
            <person name="Medina S."/>
            <person name="Paddock L."/>
            <person name="Mostad J."/>
        </authorList>
    </citation>
    <scope>NUCLEOTIDE SEQUENCE [LARGE SCALE GENOMIC DNA]</scope>
    <source>
        <strain evidence="10 11">SL.3.17</strain>
    </source>
</reference>
<evidence type="ECO:0000259" key="9">
    <source>
        <dbReference type="PROSITE" id="PS51755"/>
    </source>
</evidence>
<dbReference type="InterPro" id="IPR011006">
    <property type="entry name" value="CheY-like_superfamily"/>
</dbReference>
<keyword evidence="3 7" id="KW-0238">DNA-binding</keyword>
<dbReference type="Proteomes" id="UP001524502">
    <property type="component" value="Unassembled WGS sequence"/>
</dbReference>
<dbReference type="Gene3D" id="3.40.50.2300">
    <property type="match status" value="1"/>
</dbReference>
<evidence type="ECO:0000256" key="6">
    <source>
        <dbReference type="PROSITE-ProRule" id="PRU00169"/>
    </source>
</evidence>
<dbReference type="SMART" id="SM00448">
    <property type="entry name" value="REC"/>
    <property type="match status" value="1"/>
</dbReference>
<feature type="modified residue" description="4-aspartylphosphate" evidence="6">
    <location>
        <position position="52"/>
    </location>
</feature>
<evidence type="ECO:0000313" key="11">
    <source>
        <dbReference type="Proteomes" id="UP001524502"/>
    </source>
</evidence>
<dbReference type="RefSeq" id="WP_256131833.1">
    <property type="nucleotide sequence ID" value="NZ_JANFXK010000007.1"/>
</dbReference>
<feature type="domain" description="OmpR/PhoB-type" evidence="9">
    <location>
        <begin position="126"/>
        <end position="226"/>
    </location>
</feature>
<dbReference type="CDD" id="cd00383">
    <property type="entry name" value="trans_reg_C"/>
    <property type="match status" value="1"/>
</dbReference>
<dbReference type="PROSITE" id="PS51755">
    <property type="entry name" value="OMPR_PHOB"/>
    <property type="match status" value="1"/>
</dbReference>
<dbReference type="EMBL" id="JANFXK010000007">
    <property type="protein sequence ID" value="MCQ4636638.1"/>
    <property type="molecule type" value="Genomic_DNA"/>
</dbReference>
<keyword evidence="2" id="KW-0805">Transcription regulation</keyword>
<dbReference type="InterPro" id="IPR036388">
    <property type="entry name" value="WH-like_DNA-bd_sf"/>
</dbReference>
<dbReference type="Gene3D" id="6.10.250.690">
    <property type="match status" value="1"/>
</dbReference>
<comment type="caution">
    <text evidence="10">The sequence shown here is derived from an EMBL/GenBank/DDBJ whole genome shotgun (WGS) entry which is preliminary data.</text>
</comment>
<evidence type="ECO:0000256" key="7">
    <source>
        <dbReference type="PROSITE-ProRule" id="PRU01091"/>
    </source>
</evidence>
<dbReference type="PROSITE" id="PS50110">
    <property type="entry name" value="RESPONSE_REGULATORY"/>
    <property type="match status" value="1"/>
</dbReference>
<name>A0ABT1RN91_9FIRM</name>
<feature type="domain" description="Response regulatory" evidence="8">
    <location>
        <begin position="3"/>
        <end position="116"/>
    </location>
</feature>
<evidence type="ECO:0000256" key="5">
    <source>
        <dbReference type="ARBA" id="ARBA00024867"/>
    </source>
</evidence>
<evidence type="ECO:0000256" key="4">
    <source>
        <dbReference type="ARBA" id="ARBA00023163"/>
    </source>
</evidence>
<dbReference type="Pfam" id="PF00072">
    <property type="entry name" value="Response_reg"/>
    <property type="match status" value="1"/>
</dbReference>
<dbReference type="InterPro" id="IPR001789">
    <property type="entry name" value="Sig_transdc_resp-reg_receiver"/>
</dbReference>
<keyword evidence="6" id="KW-0597">Phosphoprotein</keyword>
<protein>
    <recommendedName>
        <fullName evidence="1">Stage 0 sporulation protein A homolog</fullName>
    </recommendedName>
</protein>
<evidence type="ECO:0000256" key="2">
    <source>
        <dbReference type="ARBA" id="ARBA00023015"/>
    </source>
</evidence>
<evidence type="ECO:0000256" key="1">
    <source>
        <dbReference type="ARBA" id="ARBA00018672"/>
    </source>
</evidence>
<evidence type="ECO:0000313" key="10">
    <source>
        <dbReference type="EMBL" id="MCQ4636638.1"/>
    </source>
</evidence>
<dbReference type="PANTHER" id="PTHR48111:SF73">
    <property type="entry name" value="ALKALINE PHOSPHATASE SYNTHESIS TRANSCRIPTIONAL REGULATORY PROTEIN PHOP"/>
    <property type="match status" value="1"/>
</dbReference>
<dbReference type="Pfam" id="PF00486">
    <property type="entry name" value="Trans_reg_C"/>
    <property type="match status" value="1"/>
</dbReference>
<dbReference type="InterPro" id="IPR001867">
    <property type="entry name" value="OmpR/PhoB-type_DNA-bd"/>
</dbReference>
<evidence type="ECO:0000256" key="3">
    <source>
        <dbReference type="ARBA" id="ARBA00023125"/>
    </source>
</evidence>
<dbReference type="PANTHER" id="PTHR48111">
    <property type="entry name" value="REGULATOR OF RPOS"/>
    <property type="match status" value="1"/>
</dbReference>
<dbReference type="Gene3D" id="1.10.10.10">
    <property type="entry name" value="Winged helix-like DNA-binding domain superfamily/Winged helix DNA-binding domain"/>
    <property type="match status" value="1"/>
</dbReference>
<organism evidence="10 11">
    <name type="scientific">Anaerovorax odorimutans</name>
    <dbReference type="NCBI Taxonomy" id="109327"/>
    <lineage>
        <taxon>Bacteria</taxon>
        <taxon>Bacillati</taxon>
        <taxon>Bacillota</taxon>
        <taxon>Clostridia</taxon>
        <taxon>Peptostreptococcales</taxon>
        <taxon>Anaerovoracaceae</taxon>
        <taxon>Anaerovorax</taxon>
    </lineage>
</organism>
<comment type="function">
    <text evidence="5">May play the central regulatory role in sporulation. It may be an element of the effector pathway responsible for the activation of sporulation genes in response to nutritional stress. Spo0A may act in concert with spo0H (a sigma factor) to control the expression of some genes that are critical to the sporulation process.</text>
</comment>